<name>A0ABN1G5S0_9BACI</name>
<dbReference type="EMBL" id="BAAADS010000015">
    <property type="protein sequence ID" value="GAA0604208.1"/>
    <property type="molecule type" value="Genomic_DNA"/>
</dbReference>
<evidence type="ECO:0000259" key="1">
    <source>
        <dbReference type="Pfam" id="PF07883"/>
    </source>
</evidence>
<organism evidence="2 3">
    <name type="scientific">Virgibacillus siamensis</name>
    <dbReference type="NCBI Taxonomy" id="480071"/>
    <lineage>
        <taxon>Bacteria</taxon>
        <taxon>Bacillati</taxon>
        <taxon>Bacillota</taxon>
        <taxon>Bacilli</taxon>
        <taxon>Bacillales</taxon>
        <taxon>Bacillaceae</taxon>
        <taxon>Virgibacillus</taxon>
    </lineage>
</organism>
<evidence type="ECO:0000313" key="3">
    <source>
        <dbReference type="Proteomes" id="UP001500866"/>
    </source>
</evidence>
<protein>
    <recommendedName>
        <fullName evidence="1">Cupin type-2 domain-containing protein</fullName>
    </recommendedName>
</protein>
<feature type="domain" description="Cupin type-2" evidence="1">
    <location>
        <begin position="29"/>
        <end position="91"/>
    </location>
</feature>
<dbReference type="InterPro" id="IPR013096">
    <property type="entry name" value="Cupin_2"/>
</dbReference>
<evidence type="ECO:0000313" key="2">
    <source>
        <dbReference type="EMBL" id="GAA0604208.1"/>
    </source>
</evidence>
<dbReference type="InterPro" id="IPR014710">
    <property type="entry name" value="RmlC-like_jellyroll"/>
</dbReference>
<gene>
    <name evidence="2" type="ORF">GCM10009001_21710</name>
</gene>
<reference evidence="2 3" key="1">
    <citation type="journal article" date="2019" name="Int. J. Syst. Evol. Microbiol.">
        <title>The Global Catalogue of Microorganisms (GCM) 10K type strain sequencing project: providing services to taxonomists for standard genome sequencing and annotation.</title>
        <authorList>
            <consortium name="The Broad Institute Genomics Platform"/>
            <consortium name="The Broad Institute Genome Sequencing Center for Infectious Disease"/>
            <person name="Wu L."/>
            <person name="Ma J."/>
        </authorList>
    </citation>
    <scope>NUCLEOTIDE SEQUENCE [LARGE SCALE GENOMIC DNA]</scope>
    <source>
        <strain evidence="2 3">JCM 15395</strain>
    </source>
</reference>
<accession>A0ABN1G5S0</accession>
<dbReference type="RefSeq" id="WP_343812941.1">
    <property type="nucleotide sequence ID" value="NZ_BAAADS010000015.1"/>
</dbReference>
<dbReference type="Proteomes" id="UP001500866">
    <property type="component" value="Unassembled WGS sequence"/>
</dbReference>
<sequence>MHVLPVDHSITNPKQASKLFQGDHREIMHLKLKEGEEIKEHDSPKHVFIFVKSGEVEFTVTGKTHIISTEKVLYMEPYERHALKALSDVSILVMKC</sequence>
<dbReference type="SUPFAM" id="SSF51182">
    <property type="entry name" value="RmlC-like cupins"/>
    <property type="match status" value="1"/>
</dbReference>
<proteinExistence type="predicted"/>
<comment type="caution">
    <text evidence="2">The sequence shown here is derived from an EMBL/GenBank/DDBJ whole genome shotgun (WGS) entry which is preliminary data.</text>
</comment>
<dbReference type="Pfam" id="PF07883">
    <property type="entry name" value="Cupin_2"/>
    <property type="match status" value="1"/>
</dbReference>
<dbReference type="Gene3D" id="2.60.120.10">
    <property type="entry name" value="Jelly Rolls"/>
    <property type="match status" value="1"/>
</dbReference>
<keyword evidence="3" id="KW-1185">Reference proteome</keyword>
<dbReference type="InterPro" id="IPR011051">
    <property type="entry name" value="RmlC_Cupin_sf"/>
</dbReference>